<keyword evidence="1" id="KW-0732">Signal</keyword>
<proteinExistence type="predicted"/>
<sequence length="349" mass="36504">MTSSRNRTSCHGTLRNRARNRALSTLSGAALVTGLVAAPASALTADTTATTDTAGPAGAVRSDVGTAGIECETAMGSDPFYPGESASQIYDDRYSRGAAVPYLDDGFTPQGLGHWENWDGSGSDLLLVTAYKSGEHSRIYGIESGSGDHIGSVDIDEAHVGGIVVAGGWAFVPGDGSDRIRKYDLGELRTAMTEAGIPNLAQTGTSQPVPAASFLGSGGDTLYSGKFNETGRGYMHGYSIAGDGTLTQGTEYEVPKKTQGMTVAGGEFIYSTSYGRTNRSNIYTVDEGATDIDPSATCYRAPSMSEGVTDHDGRLYVLYESGSSKFTDPGPRNDIGHLHEADVADAIDF</sequence>
<dbReference type="Proteomes" id="UP001500467">
    <property type="component" value="Unassembled WGS sequence"/>
</dbReference>
<accession>A0ABP4GFJ4</accession>
<dbReference type="RefSeq" id="WP_253860048.1">
    <property type="nucleotide sequence ID" value="NZ_BAAALM010000020.1"/>
</dbReference>
<comment type="caution">
    <text evidence="2">The sequence shown here is derived from an EMBL/GenBank/DDBJ whole genome shotgun (WGS) entry which is preliminary data.</text>
</comment>
<dbReference type="SUPFAM" id="SSF63825">
    <property type="entry name" value="YWTD domain"/>
    <property type="match status" value="1"/>
</dbReference>
<name>A0ABP4GFJ4_9PSEU</name>
<keyword evidence="3" id="KW-1185">Reference proteome</keyword>
<feature type="chain" id="PRO_5046688391" description="Secreted protein" evidence="1">
    <location>
        <begin position="45"/>
        <end position="349"/>
    </location>
</feature>
<gene>
    <name evidence="2" type="ORF">GCM10009675_49780</name>
</gene>
<organism evidence="2 3">
    <name type="scientific">Prauserella alba</name>
    <dbReference type="NCBI Taxonomy" id="176898"/>
    <lineage>
        <taxon>Bacteria</taxon>
        <taxon>Bacillati</taxon>
        <taxon>Actinomycetota</taxon>
        <taxon>Actinomycetes</taxon>
        <taxon>Pseudonocardiales</taxon>
        <taxon>Pseudonocardiaceae</taxon>
        <taxon>Prauserella</taxon>
    </lineage>
</organism>
<dbReference type="EMBL" id="BAAALM010000020">
    <property type="protein sequence ID" value="GAA1220981.1"/>
    <property type="molecule type" value="Genomic_DNA"/>
</dbReference>
<evidence type="ECO:0000313" key="3">
    <source>
        <dbReference type="Proteomes" id="UP001500467"/>
    </source>
</evidence>
<evidence type="ECO:0000313" key="2">
    <source>
        <dbReference type="EMBL" id="GAA1220981.1"/>
    </source>
</evidence>
<feature type="signal peptide" evidence="1">
    <location>
        <begin position="1"/>
        <end position="44"/>
    </location>
</feature>
<evidence type="ECO:0008006" key="4">
    <source>
        <dbReference type="Google" id="ProtNLM"/>
    </source>
</evidence>
<protein>
    <recommendedName>
        <fullName evidence="4">Secreted protein</fullName>
    </recommendedName>
</protein>
<evidence type="ECO:0000256" key="1">
    <source>
        <dbReference type="SAM" id="SignalP"/>
    </source>
</evidence>
<reference evidence="3" key="1">
    <citation type="journal article" date="2019" name="Int. J. Syst. Evol. Microbiol.">
        <title>The Global Catalogue of Microorganisms (GCM) 10K type strain sequencing project: providing services to taxonomists for standard genome sequencing and annotation.</title>
        <authorList>
            <consortium name="The Broad Institute Genomics Platform"/>
            <consortium name="The Broad Institute Genome Sequencing Center for Infectious Disease"/>
            <person name="Wu L."/>
            <person name="Ma J."/>
        </authorList>
    </citation>
    <scope>NUCLEOTIDE SEQUENCE [LARGE SCALE GENOMIC DNA]</scope>
    <source>
        <strain evidence="3">JCM 13022</strain>
    </source>
</reference>